<dbReference type="PROSITE" id="PS51402">
    <property type="entry name" value="CATALASE_3"/>
    <property type="match status" value="1"/>
</dbReference>
<evidence type="ECO:0000259" key="1">
    <source>
        <dbReference type="SMART" id="SM01060"/>
    </source>
</evidence>
<dbReference type="InterPro" id="IPR020835">
    <property type="entry name" value="Catalase_sf"/>
</dbReference>
<name>A0A1Z4N0Q8_9CYAN</name>
<sequence>MSQVSNSEIIDQIVAGAVQDQAAKAPGLRQAHAKSHGCVWGELAIADNIPENLQVGIFSKVKTYPIWARFSNASGPLSQGQLQSDKNPDGRGFAIKVLQVEGNKVLEDEPNTQDFVLINHPVFFVREAQDYIRLAEVKAGKLSPESFAYEFGILQQIAGKKTLNPLEIQYWSATPYRLGTQAIKFSAKPQVINTADLPIPDSDHYLRQALVNTLTIEKRDVYFDFLIQLQPDNDPKWVDDPTLLWDENISPYIKVATIKIPAQEFDNSDRKQFDESLSFTPWHTLPEHEPLGSVNASRLKLYKTIAQNRREHNQQVITEPQPYAIQS</sequence>
<gene>
    <name evidence="2" type="ORF">NIES37_32590</name>
</gene>
<proteinExistence type="predicted"/>
<feature type="domain" description="Catalase core" evidence="1">
    <location>
        <begin position="12"/>
        <end position="327"/>
    </location>
</feature>
<dbReference type="KEGG" id="ttq:NIES37_32590"/>
<dbReference type="Gene3D" id="2.40.180.10">
    <property type="entry name" value="Catalase core domain"/>
    <property type="match status" value="1"/>
</dbReference>
<dbReference type="RefSeq" id="WP_096577283.1">
    <property type="nucleotide sequence ID" value="NZ_CAWNJS010000001.1"/>
</dbReference>
<dbReference type="EMBL" id="AP018248">
    <property type="protein sequence ID" value="BAY99280.1"/>
    <property type="molecule type" value="Genomic_DNA"/>
</dbReference>
<dbReference type="CDD" id="cd08152">
    <property type="entry name" value="y4iL_like"/>
    <property type="match status" value="1"/>
</dbReference>
<protein>
    <recommendedName>
        <fullName evidence="1">Catalase core domain-containing protein</fullName>
    </recommendedName>
</protein>
<evidence type="ECO:0000313" key="3">
    <source>
        <dbReference type="Proteomes" id="UP000218785"/>
    </source>
</evidence>
<dbReference type="InterPro" id="IPR018028">
    <property type="entry name" value="Catalase"/>
</dbReference>
<organism evidence="2 3">
    <name type="scientific">Tolypothrix tenuis PCC 7101</name>
    <dbReference type="NCBI Taxonomy" id="231146"/>
    <lineage>
        <taxon>Bacteria</taxon>
        <taxon>Bacillati</taxon>
        <taxon>Cyanobacteriota</taxon>
        <taxon>Cyanophyceae</taxon>
        <taxon>Nostocales</taxon>
        <taxon>Tolypothrichaceae</taxon>
        <taxon>Tolypothrix</taxon>
    </lineage>
</organism>
<dbReference type="GO" id="GO:0020037">
    <property type="term" value="F:heme binding"/>
    <property type="evidence" value="ECO:0007669"/>
    <property type="project" value="InterPro"/>
</dbReference>
<dbReference type="Proteomes" id="UP000218785">
    <property type="component" value="Chromosome"/>
</dbReference>
<dbReference type="InterPro" id="IPR011614">
    <property type="entry name" value="Catalase_core"/>
</dbReference>
<dbReference type="PANTHER" id="PTHR36195:SF4">
    <property type="entry name" value="DOMAIN PROTEIN, PUTATIVE (AFU_ORTHOLOGUE AFUA_5G01990)-RELATED"/>
    <property type="match status" value="1"/>
</dbReference>
<dbReference type="Pfam" id="PF00199">
    <property type="entry name" value="Catalase"/>
    <property type="match status" value="1"/>
</dbReference>
<reference evidence="2 3" key="1">
    <citation type="submission" date="2017-06" db="EMBL/GenBank/DDBJ databases">
        <title>Genome sequencing of cyanobaciteial culture collection at National Institute for Environmental Studies (NIES).</title>
        <authorList>
            <person name="Hirose Y."/>
            <person name="Shimura Y."/>
            <person name="Fujisawa T."/>
            <person name="Nakamura Y."/>
            <person name="Kawachi M."/>
        </authorList>
    </citation>
    <scope>NUCLEOTIDE SEQUENCE [LARGE SCALE GENOMIC DNA]</scope>
    <source>
        <strain evidence="2 3">NIES-37</strain>
    </source>
</reference>
<dbReference type="PANTHER" id="PTHR36195">
    <property type="entry name" value="DOMAIN PROTEIN, PUTATIVE (AFU_ORTHOLOGUE AFUA_5G01990)-RELATED-RELATED"/>
    <property type="match status" value="1"/>
</dbReference>
<dbReference type="SUPFAM" id="SSF56634">
    <property type="entry name" value="Heme-dependent catalase-like"/>
    <property type="match status" value="1"/>
</dbReference>
<accession>A0A1Z4N0Q8</accession>
<dbReference type="GO" id="GO:0004096">
    <property type="term" value="F:catalase activity"/>
    <property type="evidence" value="ECO:0007669"/>
    <property type="project" value="InterPro"/>
</dbReference>
<evidence type="ECO:0000313" key="2">
    <source>
        <dbReference type="EMBL" id="BAY99280.1"/>
    </source>
</evidence>
<dbReference type="AlphaFoldDB" id="A0A1Z4N0Q8"/>
<dbReference type="SMART" id="SM01060">
    <property type="entry name" value="Catalase"/>
    <property type="match status" value="1"/>
</dbReference>
<keyword evidence="3" id="KW-1185">Reference proteome</keyword>
<dbReference type="GO" id="GO:0006979">
    <property type="term" value="P:response to oxidative stress"/>
    <property type="evidence" value="ECO:0007669"/>
    <property type="project" value="InterPro"/>
</dbReference>